<keyword evidence="1" id="KW-0812">Transmembrane</keyword>
<evidence type="ECO:0000313" key="2">
    <source>
        <dbReference type="EMBL" id="MDQ0257269.1"/>
    </source>
</evidence>
<keyword evidence="3" id="KW-1185">Reference proteome</keyword>
<gene>
    <name evidence="2" type="ORF">J2S74_004727</name>
</gene>
<name>A0ABU0A1B2_9BACI</name>
<feature type="transmembrane region" description="Helical" evidence="1">
    <location>
        <begin position="31"/>
        <end position="50"/>
    </location>
</feature>
<reference evidence="2 3" key="1">
    <citation type="submission" date="2023-07" db="EMBL/GenBank/DDBJ databases">
        <title>Genomic Encyclopedia of Type Strains, Phase IV (KMG-IV): sequencing the most valuable type-strain genomes for metagenomic binning, comparative biology and taxonomic classification.</title>
        <authorList>
            <person name="Goeker M."/>
        </authorList>
    </citation>
    <scope>NUCLEOTIDE SEQUENCE [LARGE SCALE GENOMIC DNA]</scope>
    <source>
        <strain evidence="2 3">DSM 9768</strain>
    </source>
</reference>
<proteinExistence type="predicted"/>
<comment type="caution">
    <text evidence="2">The sequence shown here is derived from an EMBL/GenBank/DDBJ whole genome shotgun (WGS) entry which is preliminary data.</text>
</comment>
<keyword evidence="1" id="KW-0472">Membrane</keyword>
<organism evidence="2 3">
    <name type="scientific">Evansella vedderi</name>
    <dbReference type="NCBI Taxonomy" id="38282"/>
    <lineage>
        <taxon>Bacteria</taxon>
        <taxon>Bacillati</taxon>
        <taxon>Bacillota</taxon>
        <taxon>Bacilli</taxon>
        <taxon>Bacillales</taxon>
        <taxon>Bacillaceae</taxon>
        <taxon>Evansella</taxon>
    </lineage>
</organism>
<accession>A0ABU0A1B2</accession>
<dbReference type="Proteomes" id="UP001230005">
    <property type="component" value="Unassembled WGS sequence"/>
</dbReference>
<feature type="transmembrane region" description="Helical" evidence="1">
    <location>
        <begin position="7"/>
        <end position="25"/>
    </location>
</feature>
<dbReference type="EMBL" id="JAUSUG010000025">
    <property type="protein sequence ID" value="MDQ0257269.1"/>
    <property type="molecule type" value="Genomic_DNA"/>
</dbReference>
<protein>
    <submittedName>
        <fullName evidence="2">Uncharacterized protein</fullName>
    </submittedName>
</protein>
<evidence type="ECO:0000256" key="1">
    <source>
        <dbReference type="SAM" id="Phobius"/>
    </source>
</evidence>
<evidence type="ECO:0000313" key="3">
    <source>
        <dbReference type="Proteomes" id="UP001230005"/>
    </source>
</evidence>
<dbReference type="RefSeq" id="WP_307330734.1">
    <property type="nucleotide sequence ID" value="NZ_JAUSUG010000025.1"/>
</dbReference>
<sequence>MKAWLTPICFMLIPVFYVLVGLMGLSLYGVVFWTGATILTLLGAYFTKFLPAFEENPS</sequence>
<keyword evidence="1" id="KW-1133">Transmembrane helix</keyword>